<protein>
    <submittedName>
        <fullName evidence="1">Uncharacterized protein</fullName>
    </submittedName>
</protein>
<evidence type="ECO:0000313" key="1">
    <source>
        <dbReference type="EMBL" id="GFY23433.1"/>
    </source>
</evidence>
<organism evidence="1 2">
    <name type="scientific">Trichonephila clavipes</name>
    <name type="common">Golden silk orbweaver</name>
    <name type="synonym">Nephila clavipes</name>
    <dbReference type="NCBI Taxonomy" id="2585209"/>
    <lineage>
        <taxon>Eukaryota</taxon>
        <taxon>Metazoa</taxon>
        <taxon>Ecdysozoa</taxon>
        <taxon>Arthropoda</taxon>
        <taxon>Chelicerata</taxon>
        <taxon>Arachnida</taxon>
        <taxon>Araneae</taxon>
        <taxon>Araneomorphae</taxon>
        <taxon>Entelegynae</taxon>
        <taxon>Araneoidea</taxon>
        <taxon>Nephilidae</taxon>
        <taxon>Trichonephila</taxon>
    </lineage>
</organism>
<sequence>MRFRAIGRLEASQSQVEMARWVQVARKWYPGYYRINSKQAFTVPRKVDTKHRHLHRIGTTMVHNDRSGQRILCLLITLLLCLDEECLGKQPFCRDWPLRPIFKKS</sequence>
<evidence type="ECO:0000313" key="2">
    <source>
        <dbReference type="Proteomes" id="UP000887159"/>
    </source>
</evidence>
<dbReference type="Proteomes" id="UP000887159">
    <property type="component" value="Unassembled WGS sequence"/>
</dbReference>
<accession>A0A8X7B8T8</accession>
<keyword evidence="2" id="KW-1185">Reference proteome</keyword>
<proteinExistence type="predicted"/>
<dbReference type="AlphaFoldDB" id="A0A8X7B8T8"/>
<gene>
    <name evidence="1" type="ORF">TNCV_3941261</name>
</gene>
<dbReference type="EMBL" id="BMAU01021363">
    <property type="protein sequence ID" value="GFY23433.1"/>
    <property type="molecule type" value="Genomic_DNA"/>
</dbReference>
<reference evidence="1" key="1">
    <citation type="submission" date="2020-08" db="EMBL/GenBank/DDBJ databases">
        <title>Multicomponent nature underlies the extraordinary mechanical properties of spider dragline silk.</title>
        <authorList>
            <person name="Kono N."/>
            <person name="Nakamura H."/>
            <person name="Mori M."/>
            <person name="Yoshida Y."/>
            <person name="Ohtoshi R."/>
            <person name="Malay A.D."/>
            <person name="Moran D.A.P."/>
            <person name="Tomita M."/>
            <person name="Numata K."/>
            <person name="Arakawa K."/>
        </authorList>
    </citation>
    <scope>NUCLEOTIDE SEQUENCE</scope>
</reference>
<comment type="caution">
    <text evidence="1">The sequence shown here is derived from an EMBL/GenBank/DDBJ whole genome shotgun (WGS) entry which is preliminary data.</text>
</comment>
<name>A0A8X7B8T8_TRICX</name>